<proteinExistence type="predicted"/>
<organism evidence="1 2">
    <name type="scientific">Klebsiella indica</name>
    <dbReference type="NCBI Taxonomy" id="2582917"/>
    <lineage>
        <taxon>Bacteria</taxon>
        <taxon>Pseudomonadati</taxon>
        <taxon>Pseudomonadota</taxon>
        <taxon>Gammaproteobacteria</taxon>
        <taxon>Enterobacterales</taxon>
        <taxon>Enterobacteriaceae</taxon>
        <taxon>Klebsiella/Raoultella group</taxon>
        <taxon>Klebsiella</taxon>
    </lineage>
</organism>
<accession>A0A5R9LFX1</accession>
<dbReference type="RefSeq" id="WP_138361602.1">
    <property type="nucleotide sequence ID" value="NZ_VCHQ01000019.1"/>
</dbReference>
<evidence type="ECO:0000313" key="2">
    <source>
        <dbReference type="Proteomes" id="UP000307430"/>
    </source>
</evidence>
<dbReference type="AlphaFoldDB" id="A0A5R9LFX1"/>
<evidence type="ECO:0000313" key="1">
    <source>
        <dbReference type="EMBL" id="TLV15169.1"/>
    </source>
</evidence>
<keyword evidence="2" id="KW-1185">Reference proteome</keyword>
<name>A0A5R9LFX1_9ENTR</name>
<protein>
    <submittedName>
        <fullName evidence="1">Uncharacterized protein</fullName>
    </submittedName>
</protein>
<reference evidence="1 2" key="1">
    <citation type="submission" date="2019-05" db="EMBL/GenBank/DDBJ databases">
        <title>Genome sequence of Klebsiella sp strain TOUT106.</title>
        <authorList>
            <person name="Rahi P."/>
            <person name="Chaudhari D."/>
        </authorList>
    </citation>
    <scope>NUCLEOTIDE SEQUENCE [LARGE SCALE GENOMIC DNA]</scope>
    <source>
        <strain evidence="1 2">TOUT106</strain>
    </source>
</reference>
<dbReference type="Proteomes" id="UP000307430">
    <property type="component" value="Unassembled WGS sequence"/>
</dbReference>
<comment type="caution">
    <text evidence="1">The sequence shown here is derived from an EMBL/GenBank/DDBJ whole genome shotgun (WGS) entry which is preliminary data.</text>
</comment>
<sequence length="64" mass="7275">MYEIHVKARNVITGKINFYRHAKKYNSPGKALKTARRLVDGITFNGCHLDDNEYTVTVGKVKHG</sequence>
<dbReference type="EMBL" id="VCHQ01000019">
    <property type="protein sequence ID" value="TLV15169.1"/>
    <property type="molecule type" value="Genomic_DNA"/>
</dbReference>
<gene>
    <name evidence="1" type="ORF">FE839_14985</name>
</gene>